<dbReference type="InterPro" id="IPR029058">
    <property type="entry name" value="AB_hydrolase_fold"/>
</dbReference>
<dbReference type="SMART" id="SM00060">
    <property type="entry name" value="FN3"/>
    <property type="match status" value="4"/>
</dbReference>
<dbReference type="SUPFAM" id="SSF53474">
    <property type="entry name" value="alpha/beta-Hydrolases"/>
    <property type="match status" value="1"/>
</dbReference>
<keyword evidence="5" id="KW-0325">Glycoprotein</keyword>
<evidence type="ECO:0000256" key="2">
    <source>
        <dbReference type="ARBA" id="ARBA00022692"/>
    </source>
</evidence>
<dbReference type="PANTHER" id="PTHR46182:SF2">
    <property type="entry name" value="FI19480P1"/>
    <property type="match status" value="1"/>
</dbReference>
<evidence type="ECO:0000256" key="1">
    <source>
        <dbReference type="ARBA" id="ARBA00004370"/>
    </source>
</evidence>
<accession>A0A1C4FIT6</accession>
<dbReference type="InterPro" id="IPR012334">
    <property type="entry name" value="Pectin_lyas_fold"/>
</dbReference>
<dbReference type="InterPro" id="IPR006626">
    <property type="entry name" value="PbH1"/>
</dbReference>
<dbReference type="PROSITE" id="PS50093">
    <property type="entry name" value="PKD"/>
    <property type="match status" value="4"/>
</dbReference>
<evidence type="ECO:0000256" key="5">
    <source>
        <dbReference type="ARBA" id="ARBA00023180"/>
    </source>
</evidence>
<proteinExistence type="predicted"/>
<keyword evidence="6" id="KW-0732">Signal</keyword>
<dbReference type="InterPro" id="IPR013783">
    <property type="entry name" value="Ig-like_fold"/>
</dbReference>
<dbReference type="FunFam" id="2.60.40.10:FF:000061">
    <property type="entry name" value="Dyslexia-associated protein KIAA0319 homolog"/>
    <property type="match status" value="2"/>
</dbReference>
<dbReference type="InterPro" id="IPR011050">
    <property type="entry name" value="Pectin_lyase_fold/virulence"/>
</dbReference>
<dbReference type="RefSeq" id="WP_089714408.1">
    <property type="nucleotide sequence ID" value="NZ_FMAR01000014.1"/>
</dbReference>
<name>A0A1C4FIT6_9BACT</name>
<evidence type="ECO:0000313" key="9">
    <source>
        <dbReference type="Proteomes" id="UP000242818"/>
    </source>
</evidence>
<feature type="domain" description="PKD" evidence="7">
    <location>
        <begin position="1119"/>
        <end position="1189"/>
    </location>
</feature>
<dbReference type="GO" id="GO:0031410">
    <property type="term" value="C:cytoplasmic vesicle"/>
    <property type="evidence" value="ECO:0007669"/>
    <property type="project" value="TreeGrafter"/>
</dbReference>
<dbReference type="Gene3D" id="2.60.40.10">
    <property type="entry name" value="Immunoglobulins"/>
    <property type="match status" value="12"/>
</dbReference>
<sequence length="1960" mass="202247">MYKLLRYAALSFVLLCCAMTVRAQGDQTSIRVNISTGTTGAWLHLPDDYNTTATNYPLLIFLHGLGEAGTNLNLVLAHGVPKMISKGAKMQYTVNGKLFKFIVVSPQIPSGWSNETDIQNLINDVKSRYRIDADRIYLTGLSAGGAGTWNYAASGAKYANNLAAIVPVSASAIDDSKIAGLCTLAGSNVPVWALGGNVGADLTFLTFLQTYTADVNACNPKTKAITTVYQGTGHDDGTWDRAYDTAHKYQTPNIYEWMLQYSRSTTTSTAANARAQAAQTSLSITLPVNTVTLDGTPSTGTISTYAWTQVSGPVTAAIVSKAAAKTVVNNLTTAGTYVFQLKVTGADGLSNTVNVTVVVNKVVASNAKAIVTTATQSITLPVKTATLDGSPSTGTISTYGWTQVSGPVTATIVSAAAAKTVVNNLSTAGTYVFQLKVTGADGLNTTVNETVVVNKAAANAKAIVASASQDITLPVTTASLDGSASSGDIAQYEWSQVSGPATAVIAASGSATTTVSNLVSAGTYVFQLQVTGTDGLTSVAQSSVVVIAAITATPSSSASEAVGCSSCKFLIKPDSKGAAYIDGSSMNVQPGDTVCVQAGKYTAIMFLNFTGTAAKPIVFINCGGQVVIGNNGNYGFGFTNSKYFIVTGSGSNDKYGFLVDGGGPDLPTGMAIGKGCSDYEAAWIEIERCGVGMFAKINPDCDPINQAPNFEIRNVKLHDLYVHDTQVEGLYIGNSSPNGTSMTCNGSTITALPPRIYNLKIYNVTTKNTGWDGIQVSTAPEGVEVYDNSVTDYGMAKEYGQNSGIIMGGSSTGLVHNNKVINGSGPGIQVFGIGLIQVYNNVVTGAGKYDPSPNLDDGIFIDTRPNLFPDEPLRIYAFNNTVVNSQRNGIRFLDTYNLTGKGNLFYNNLIVDVDTSGNYGSRDYLNVAGGLDYKSANNLYIGDLTSPKFVNAAGNDFHLQTGSPAIDAGMSLTSLGVTKDMDYNSRPLGKAFDIGAYEFAGSTPVDKAPIAKAGNDITITLPENSIKLDGTASTDPDGTIVTYAWKNISGPAGATIEQPSASTTTVSNLQEGTYVYVLEVTDNGGATDSDTISVFVKALNQLPVANAGPAQTITLPVSSVTLDGSASADPDGKIVSYKWTRISGGNAVIASATSVSTKVTSLVAGTYIFQLQVTDDKGGSSTSNVTVTVLPEPPANKAPIANAGADISINLPNNSANLDGSNSYDPDGTIASYKWVLVSAPSNVTVTFGQSGNASTTVNGLTVAGAYVFALTVKDNKGVSATDQVTVTVAPAPAANIPPVASAGSNASITLPLDYTVLNGSASYDPDGTIASYLWVQVSGGNAVLADPTAATTKITGLSQGPHVFSLTVTDNKGSVSTAQVTITVFPQPVVNKAPVANAGTDASINLPNNTYNLDGGNSYDPDGTIASYVWTQVSGATATIAEPSSVRTAITGLSVAGTYVFKLTVTDNSGAVASDNVTITVDPAPVTNRLPVADAGSDFTITLPTNTATLDGSNSYDPDGSIVSYKWTKTSGNGGTIAQPSTATTAISGLLQGTYVFSLTVTDNAGATNTAKITITVLPAVVANKAPVANAGNDISIALPNSSITLNGNASYDPDGSIVSYQWQKVSGGQATIASANTASTAITGLYAGTYIFSLTVTDDKGATATDKITVTVTPASTVNTPPVANAGANITITLPVNSATLDGSASYDPDGTISGYSWTQQSGGAATIANPQAATTQITELAVGLHTFILTVTDNSGATAQSKVTINVLSEPTDNQPPVANAGQDQVVNASYGAFTLDGNASYDPDGTIVSYQWNMVSGPAAASLLSPSQSTTTAVATTPGVYVFSLTVTDNNGETSMATVQIIVQNDDGTVPDDLDIKIFPNPTSNELHVSTSKTVPGNISMLVYSSNGHLVKNIHLGVGASLQTTINVTDLPSGLYLLKITDGKNYNFIHKFLKIQ</sequence>
<dbReference type="NCBIfam" id="TIGR04183">
    <property type="entry name" value="Por_Secre_tail"/>
    <property type="match status" value="1"/>
</dbReference>
<dbReference type="FunFam" id="2.60.40.10:FF:000257">
    <property type="entry name" value="Dyslexia-associated protein KIAA0319-like"/>
    <property type="match status" value="2"/>
</dbReference>
<dbReference type="SMART" id="SM00710">
    <property type="entry name" value="PbH1"/>
    <property type="match status" value="8"/>
</dbReference>
<dbReference type="SUPFAM" id="SSF49299">
    <property type="entry name" value="PKD domain"/>
    <property type="match status" value="11"/>
</dbReference>
<dbReference type="Gene3D" id="2.160.20.10">
    <property type="entry name" value="Single-stranded right-handed beta-helix, Pectin lyase-like"/>
    <property type="match status" value="1"/>
</dbReference>
<dbReference type="Proteomes" id="UP000242818">
    <property type="component" value="Unassembled WGS sequence"/>
</dbReference>
<feature type="signal peptide" evidence="6">
    <location>
        <begin position="1"/>
        <end position="23"/>
    </location>
</feature>
<dbReference type="InterPro" id="IPR039448">
    <property type="entry name" value="Beta_helix"/>
</dbReference>
<dbReference type="PANTHER" id="PTHR46182">
    <property type="entry name" value="FI19480P1"/>
    <property type="match status" value="1"/>
</dbReference>
<gene>
    <name evidence="8" type="ORF">GA0116948_11499</name>
</gene>
<protein>
    <submittedName>
        <fullName evidence="8">Por secretion system C-terminal sorting domain-containing protein</fullName>
    </submittedName>
</protein>
<feature type="domain" description="PKD" evidence="7">
    <location>
        <begin position="1508"/>
        <end position="1578"/>
    </location>
</feature>
<dbReference type="Pfam" id="PF22352">
    <property type="entry name" value="K319L-like_PKD"/>
    <property type="match status" value="12"/>
</dbReference>
<dbReference type="InterPro" id="IPR026444">
    <property type="entry name" value="Secre_tail"/>
</dbReference>
<dbReference type="SUPFAM" id="SSF51126">
    <property type="entry name" value="Pectin lyase-like"/>
    <property type="match status" value="1"/>
</dbReference>
<dbReference type="EMBL" id="FMAR01000014">
    <property type="protein sequence ID" value="SCC55766.1"/>
    <property type="molecule type" value="Genomic_DNA"/>
</dbReference>
<dbReference type="InterPro" id="IPR035986">
    <property type="entry name" value="PKD_dom_sf"/>
</dbReference>
<reference evidence="8 9" key="1">
    <citation type="submission" date="2016-08" db="EMBL/GenBank/DDBJ databases">
        <authorList>
            <person name="Seilhamer J.J."/>
        </authorList>
    </citation>
    <scope>NUCLEOTIDE SEQUENCE [LARGE SCALE GENOMIC DNA]</scope>
    <source>
        <strain evidence="8 9">A37T2</strain>
    </source>
</reference>
<organism evidence="8 9">
    <name type="scientific">Chitinophaga costaii</name>
    <dbReference type="NCBI Taxonomy" id="1335309"/>
    <lineage>
        <taxon>Bacteria</taxon>
        <taxon>Pseudomonadati</taxon>
        <taxon>Bacteroidota</taxon>
        <taxon>Chitinophagia</taxon>
        <taxon>Chitinophagales</taxon>
        <taxon>Chitinophagaceae</taxon>
        <taxon>Chitinophaga</taxon>
    </lineage>
</organism>
<dbReference type="InterPro" id="IPR000601">
    <property type="entry name" value="PKD_dom"/>
</dbReference>
<keyword evidence="3" id="KW-1133">Transmembrane helix</keyword>
<feature type="domain" description="PKD" evidence="7">
    <location>
        <begin position="1604"/>
        <end position="1679"/>
    </location>
</feature>
<dbReference type="Pfam" id="PF13229">
    <property type="entry name" value="Beta_helix"/>
    <property type="match status" value="1"/>
</dbReference>
<dbReference type="GO" id="GO:0016020">
    <property type="term" value="C:membrane"/>
    <property type="evidence" value="ECO:0007669"/>
    <property type="project" value="UniProtKB-SubCell"/>
</dbReference>
<dbReference type="Pfam" id="PF18962">
    <property type="entry name" value="Por_Secre_tail"/>
    <property type="match status" value="1"/>
</dbReference>
<dbReference type="InterPro" id="IPR059226">
    <property type="entry name" value="Choice_anch_Q_dom"/>
</dbReference>
<evidence type="ECO:0000259" key="7">
    <source>
        <dbReference type="PROSITE" id="PS50093"/>
    </source>
</evidence>
<feature type="domain" description="PKD" evidence="7">
    <location>
        <begin position="1798"/>
        <end position="1874"/>
    </location>
</feature>
<comment type="subcellular location">
    <subcellularLocation>
        <location evidence="1">Membrane</location>
    </subcellularLocation>
</comment>
<dbReference type="NCBIfam" id="NF041518">
    <property type="entry name" value="choice_anch_Q"/>
    <property type="match status" value="1"/>
</dbReference>
<dbReference type="Gene3D" id="3.40.50.1820">
    <property type="entry name" value="alpha/beta hydrolase"/>
    <property type="match status" value="1"/>
</dbReference>
<evidence type="ECO:0000256" key="4">
    <source>
        <dbReference type="ARBA" id="ARBA00023136"/>
    </source>
</evidence>
<feature type="chain" id="PRO_5008691950" evidence="6">
    <location>
        <begin position="24"/>
        <end position="1960"/>
    </location>
</feature>
<keyword evidence="4" id="KW-0472">Membrane</keyword>
<keyword evidence="2" id="KW-0812">Transmembrane</keyword>
<evidence type="ECO:0000256" key="6">
    <source>
        <dbReference type="SAM" id="SignalP"/>
    </source>
</evidence>
<dbReference type="CDD" id="cd00146">
    <property type="entry name" value="PKD"/>
    <property type="match status" value="5"/>
</dbReference>
<dbReference type="InterPro" id="IPR029865">
    <property type="entry name" value="KIAA0319-like"/>
</dbReference>
<dbReference type="OrthoDB" id="9805017at2"/>
<dbReference type="InterPro" id="IPR003961">
    <property type="entry name" value="FN3_dom"/>
</dbReference>
<evidence type="ECO:0000313" key="8">
    <source>
        <dbReference type="EMBL" id="SCC55766.1"/>
    </source>
</evidence>
<dbReference type="SMART" id="SM00089">
    <property type="entry name" value="PKD"/>
    <property type="match status" value="12"/>
</dbReference>
<keyword evidence="9" id="KW-1185">Reference proteome</keyword>
<dbReference type="InterPro" id="IPR022409">
    <property type="entry name" value="PKD/Chitinase_dom"/>
</dbReference>
<evidence type="ECO:0000256" key="3">
    <source>
        <dbReference type="ARBA" id="ARBA00022989"/>
    </source>
</evidence>
<dbReference type="STRING" id="1335309.GA0116948_11499"/>